<evidence type="ECO:0000259" key="2">
    <source>
        <dbReference type="PROSITE" id="PS51186"/>
    </source>
</evidence>
<dbReference type="EMBL" id="JARFPL010000044">
    <property type="protein sequence ID" value="MDF0594087.1"/>
    <property type="molecule type" value="Genomic_DNA"/>
</dbReference>
<dbReference type="EC" id="2.3.1.-" evidence="3"/>
<dbReference type="Proteomes" id="UP001215956">
    <property type="component" value="Unassembled WGS sequence"/>
</dbReference>
<dbReference type="PANTHER" id="PTHR13947:SF37">
    <property type="entry name" value="LD18367P"/>
    <property type="match status" value="1"/>
</dbReference>
<dbReference type="PANTHER" id="PTHR13947">
    <property type="entry name" value="GNAT FAMILY N-ACETYLTRANSFERASE"/>
    <property type="match status" value="1"/>
</dbReference>
<dbReference type="Gene3D" id="3.40.630.30">
    <property type="match status" value="1"/>
</dbReference>
<comment type="caution">
    <text evidence="3">The sequence shown here is derived from an EMBL/GenBank/DDBJ whole genome shotgun (WGS) entry which is preliminary data.</text>
</comment>
<evidence type="ECO:0000256" key="1">
    <source>
        <dbReference type="ARBA" id="ARBA00022679"/>
    </source>
</evidence>
<dbReference type="InterPro" id="IPR050769">
    <property type="entry name" value="NAT_camello-type"/>
</dbReference>
<reference evidence="3 4" key="1">
    <citation type="submission" date="2023-03" db="EMBL/GenBank/DDBJ databases">
        <title>Whole genome sequencing of Methanotrichaceae archaeon M04Ac.</title>
        <authorList>
            <person name="Khomyakova M.A."/>
            <person name="Merkel A.Y."/>
            <person name="Slobodkin A.I."/>
        </authorList>
    </citation>
    <scope>NUCLEOTIDE SEQUENCE [LARGE SCALE GENOMIC DNA]</scope>
    <source>
        <strain evidence="3 4">M04Ac</strain>
    </source>
</reference>
<feature type="domain" description="N-acetyltransferase" evidence="2">
    <location>
        <begin position="22"/>
        <end position="164"/>
    </location>
</feature>
<keyword evidence="1 3" id="KW-0808">Transferase</keyword>
<proteinExistence type="predicted"/>
<evidence type="ECO:0000313" key="4">
    <source>
        <dbReference type="Proteomes" id="UP001215956"/>
    </source>
</evidence>
<dbReference type="PROSITE" id="PS51186">
    <property type="entry name" value="GNAT"/>
    <property type="match status" value="1"/>
</dbReference>
<dbReference type="GO" id="GO:0016746">
    <property type="term" value="F:acyltransferase activity"/>
    <property type="evidence" value="ECO:0007669"/>
    <property type="project" value="UniProtKB-KW"/>
</dbReference>
<protein>
    <submittedName>
        <fullName evidence="3">GNAT family N-acetyltransferase</fullName>
        <ecNumber evidence="3">2.3.1.-</ecNumber>
    </submittedName>
</protein>
<accession>A0ABT5XHW3</accession>
<dbReference type="SUPFAM" id="SSF55729">
    <property type="entry name" value="Acyl-CoA N-acyltransferases (Nat)"/>
    <property type="match status" value="1"/>
</dbReference>
<sequence>MPMAEVAYMNATDAGGVPKGKVRIRRFEPRDFSEAVALDSQAGGGHDPYLLTFFYENYPTTFLVAEKDGKVAGMVLGFRQTPMEGRVFWLAVRSGDWGRGIGGRLLKELLEIFRRLGVMEVILEVRAANKRAQSLYIDLGFEIYTTCNSYYPDGEAAIIMRRPL</sequence>
<dbReference type="InterPro" id="IPR016181">
    <property type="entry name" value="Acyl_CoA_acyltransferase"/>
</dbReference>
<dbReference type="CDD" id="cd04301">
    <property type="entry name" value="NAT_SF"/>
    <property type="match status" value="1"/>
</dbReference>
<dbReference type="RefSeq" id="WP_316969784.1">
    <property type="nucleotide sequence ID" value="NZ_JARFPL010000044.1"/>
</dbReference>
<dbReference type="InterPro" id="IPR000182">
    <property type="entry name" value="GNAT_dom"/>
</dbReference>
<name>A0ABT5XHW3_9EURY</name>
<gene>
    <name evidence="3" type="ORF">P0O24_10895</name>
</gene>
<evidence type="ECO:0000313" key="3">
    <source>
        <dbReference type="EMBL" id="MDF0594087.1"/>
    </source>
</evidence>
<keyword evidence="4" id="KW-1185">Reference proteome</keyword>
<organism evidence="3 4">
    <name type="scientific">Candidatus Methanocrinis alkalitolerans</name>
    <dbReference type="NCBI Taxonomy" id="3033395"/>
    <lineage>
        <taxon>Archaea</taxon>
        <taxon>Methanobacteriati</taxon>
        <taxon>Methanobacteriota</taxon>
        <taxon>Stenosarchaea group</taxon>
        <taxon>Methanomicrobia</taxon>
        <taxon>Methanotrichales</taxon>
        <taxon>Methanotrichaceae</taxon>
        <taxon>Methanocrinis</taxon>
    </lineage>
</organism>
<dbReference type="Pfam" id="PF00583">
    <property type="entry name" value="Acetyltransf_1"/>
    <property type="match status" value="1"/>
</dbReference>
<keyword evidence="3" id="KW-0012">Acyltransferase</keyword>